<accession>A0A517SWQ5</accession>
<dbReference type="Gene3D" id="2.60.120.10">
    <property type="entry name" value="Jelly Rolls"/>
    <property type="match status" value="1"/>
</dbReference>
<sequence>MNRPAVPTGRDREAFPTLSQEQIDRATRFGSLQTMADGTRVFERGQRQADFFIVLSGCIEIFDYDCDGAAQVFTKHCDNQFTGEIDLFSDRKVLVAGRTAGETTAIRFNRQQFRELLAAEPDIAEIVLRAFIIRRLGILQQNLGGSILLGHRNDPLTLQIRRFLRGNGYPAQTIFHGDEPIADKILSKHNATADDLPMLLCHGEEVLRKPSIMQVAEAVGIVEWPTAGRCYDLAVIGGGPGGMAAAVYGASEGLSTVVLEREAPGGQASTSSKIENYLGFPNGLSGQELAGRAQIQAQKFGATLALPMQVTGVVGDKPPYEVQVEGGPPVSARSIVIASGATYRKLGLSNDSKYEGRGIHYAATAIEAGLCEGNEVVVVGGGNSAGQAAIYLSGKTKHVHLLVRRDGLSETMSDYLIRRIEASSKITLHTRTEITQLAGEPSLQQITWTNRDTGEVKTNDIKHLFLMIGAVPNSGFLNGCVLTDANGFICTGQDVIAENEWNEKRPPEPFETSLPAVFAIGDIRANSVKRVASAVGEGSICVQFVHRVIANP</sequence>
<dbReference type="InterPro" id="IPR018490">
    <property type="entry name" value="cNMP-bd_dom_sf"/>
</dbReference>
<dbReference type="EC" id="1.8.1.9" evidence="4"/>
<gene>
    <name evidence="4" type="primary">trxB_2</name>
    <name evidence="4" type="ORF">SV7mr_30840</name>
</gene>
<protein>
    <submittedName>
        <fullName evidence="4">Thioredoxin reductase</fullName>
        <ecNumber evidence="4">1.8.1.9</ecNumber>
    </submittedName>
</protein>
<keyword evidence="5" id="KW-1185">Reference proteome</keyword>
<organism evidence="4 5">
    <name type="scientific">Stieleria bergensis</name>
    <dbReference type="NCBI Taxonomy" id="2528025"/>
    <lineage>
        <taxon>Bacteria</taxon>
        <taxon>Pseudomonadati</taxon>
        <taxon>Planctomycetota</taxon>
        <taxon>Planctomycetia</taxon>
        <taxon>Pirellulales</taxon>
        <taxon>Pirellulaceae</taxon>
        <taxon>Stieleria</taxon>
    </lineage>
</organism>
<dbReference type="EMBL" id="CP036272">
    <property type="protein sequence ID" value="QDT60560.1"/>
    <property type="molecule type" value="Genomic_DNA"/>
</dbReference>
<feature type="domain" description="Cyclic nucleotide-binding" evidence="3">
    <location>
        <begin position="14"/>
        <end position="134"/>
    </location>
</feature>
<dbReference type="AlphaFoldDB" id="A0A517SWQ5"/>
<evidence type="ECO:0000256" key="1">
    <source>
        <dbReference type="ARBA" id="ARBA00022630"/>
    </source>
</evidence>
<dbReference type="Pfam" id="PF07992">
    <property type="entry name" value="Pyr_redox_2"/>
    <property type="match status" value="1"/>
</dbReference>
<proteinExistence type="predicted"/>
<dbReference type="Gene3D" id="3.50.50.60">
    <property type="entry name" value="FAD/NAD(P)-binding domain"/>
    <property type="match status" value="2"/>
</dbReference>
<keyword evidence="2 4" id="KW-0560">Oxidoreductase</keyword>
<dbReference type="InterPro" id="IPR023753">
    <property type="entry name" value="FAD/NAD-binding_dom"/>
</dbReference>
<dbReference type="PRINTS" id="PR00469">
    <property type="entry name" value="PNDRDTASEII"/>
</dbReference>
<dbReference type="SUPFAM" id="SSF51905">
    <property type="entry name" value="FAD/NAD(P)-binding domain"/>
    <property type="match status" value="1"/>
</dbReference>
<dbReference type="GO" id="GO:0004791">
    <property type="term" value="F:thioredoxin-disulfide reductase (NADPH) activity"/>
    <property type="evidence" value="ECO:0007669"/>
    <property type="project" value="UniProtKB-EC"/>
</dbReference>
<dbReference type="OrthoDB" id="9786503at2"/>
<dbReference type="InterPro" id="IPR000595">
    <property type="entry name" value="cNMP-bd_dom"/>
</dbReference>
<name>A0A517SWQ5_9BACT</name>
<keyword evidence="1" id="KW-0285">Flavoprotein</keyword>
<dbReference type="Proteomes" id="UP000315003">
    <property type="component" value="Chromosome"/>
</dbReference>
<evidence type="ECO:0000259" key="3">
    <source>
        <dbReference type="PROSITE" id="PS50042"/>
    </source>
</evidence>
<evidence type="ECO:0000313" key="4">
    <source>
        <dbReference type="EMBL" id="QDT60560.1"/>
    </source>
</evidence>
<reference evidence="4 5" key="1">
    <citation type="submission" date="2019-02" db="EMBL/GenBank/DDBJ databases">
        <title>Deep-cultivation of Planctomycetes and their phenomic and genomic characterization uncovers novel biology.</title>
        <authorList>
            <person name="Wiegand S."/>
            <person name="Jogler M."/>
            <person name="Boedeker C."/>
            <person name="Pinto D."/>
            <person name="Vollmers J."/>
            <person name="Rivas-Marin E."/>
            <person name="Kohn T."/>
            <person name="Peeters S.H."/>
            <person name="Heuer A."/>
            <person name="Rast P."/>
            <person name="Oberbeckmann S."/>
            <person name="Bunk B."/>
            <person name="Jeske O."/>
            <person name="Meyerdierks A."/>
            <person name="Storesund J.E."/>
            <person name="Kallscheuer N."/>
            <person name="Luecker S."/>
            <person name="Lage O.M."/>
            <person name="Pohl T."/>
            <person name="Merkel B.J."/>
            <person name="Hornburger P."/>
            <person name="Mueller R.-W."/>
            <person name="Bruemmer F."/>
            <person name="Labrenz M."/>
            <person name="Spormann A.M."/>
            <person name="Op den Camp H."/>
            <person name="Overmann J."/>
            <person name="Amann R."/>
            <person name="Jetten M.S.M."/>
            <person name="Mascher T."/>
            <person name="Medema M.H."/>
            <person name="Devos D.P."/>
            <person name="Kaster A.-K."/>
            <person name="Ovreas L."/>
            <person name="Rohde M."/>
            <person name="Galperin M.Y."/>
            <person name="Jogler C."/>
        </authorList>
    </citation>
    <scope>NUCLEOTIDE SEQUENCE [LARGE SCALE GENOMIC DNA]</scope>
    <source>
        <strain evidence="4 5">SV_7m_r</strain>
    </source>
</reference>
<dbReference type="CDD" id="cd00038">
    <property type="entry name" value="CAP_ED"/>
    <property type="match status" value="1"/>
</dbReference>
<dbReference type="InterPro" id="IPR036188">
    <property type="entry name" value="FAD/NAD-bd_sf"/>
</dbReference>
<dbReference type="InterPro" id="IPR014710">
    <property type="entry name" value="RmlC-like_jellyroll"/>
</dbReference>
<dbReference type="Pfam" id="PF00027">
    <property type="entry name" value="cNMP_binding"/>
    <property type="match status" value="1"/>
</dbReference>
<dbReference type="PROSITE" id="PS50042">
    <property type="entry name" value="CNMP_BINDING_3"/>
    <property type="match status" value="1"/>
</dbReference>
<dbReference type="SMART" id="SM00100">
    <property type="entry name" value="cNMP"/>
    <property type="match status" value="1"/>
</dbReference>
<dbReference type="PANTHER" id="PTHR48105">
    <property type="entry name" value="THIOREDOXIN REDUCTASE 1-RELATED-RELATED"/>
    <property type="match status" value="1"/>
</dbReference>
<dbReference type="RefSeq" id="WP_145273418.1">
    <property type="nucleotide sequence ID" value="NZ_CP036272.1"/>
</dbReference>
<dbReference type="PRINTS" id="PR00368">
    <property type="entry name" value="FADPNR"/>
</dbReference>
<evidence type="ECO:0000256" key="2">
    <source>
        <dbReference type="ARBA" id="ARBA00023002"/>
    </source>
</evidence>
<evidence type="ECO:0000313" key="5">
    <source>
        <dbReference type="Proteomes" id="UP000315003"/>
    </source>
</evidence>
<dbReference type="InterPro" id="IPR050097">
    <property type="entry name" value="Ferredoxin-NADP_redctase_2"/>
</dbReference>
<dbReference type="SUPFAM" id="SSF51206">
    <property type="entry name" value="cAMP-binding domain-like"/>
    <property type="match status" value="1"/>
</dbReference>